<dbReference type="EC" id="2.4.-.-" evidence="2"/>
<evidence type="ECO:0000313" key="3">
    <source>
        <dbReference type="Proteomes" id="UP000748332"/>
    </source>
</evidence>
<gene>
    <name evidence="2" type="ORF">KC622_00670</name>
</gene>
<dbReference type="InterPro" id="IPR029044">
    <property type="entry name" value="Nucleotide-diphossugar_trans"/>
</dbReference>
<feature type="domain" description="Glycosyltransferase 2-like" evidence="1">
    <location>
        <begin position="8"/>
        <end position="175"/>
    </location>
</feature>
<keyword evidence="2" id="KW-0808">Transferase</keyword>
<protein>
    <submittedName>
        <fullName evidence="2">Glycosyltransferase</fullName>
        <ecNumber evidence="2">2.4.-.-</ecNumber>
    </submittedName>
</protein>
<dbReference type="Gene3D" id="3.90.550.10">
    <property type="entry name" value="Spore Coat Polysaccharide Biosynthesis Protein SpsA, Chain A"/>
    <property type="match status" value="1"/>
</dbReference>
<dbReference type="AlphaFoldDB" id="A0A955KV73"/>
<name>A0A955KV73_9BACT</name>
<dbReference type="InterPro" id="IPR001173">
    <property type="entry name" value="Glyco_trans_2-like"/>
</dbReference>
<keyword evidence="2" id="KW-0328">Glycosyltransferase</keyword>
<dbReference type="PANTHER" id="PTHR10859:SF91">
    <property type="entry name" value="DOLICHYL-PHOSPHATE BETA-GLUCOSYLTRANSFERASE"/>
    <property type="match status" value="1"/>
</dbReference>
<dbReference type="PANTHER" id="PTHR10859">
    <property type="entry name" value="GLYCOSYL TRANSFERASE"/>
    <property type="match status" value="1"/>
</dbReference>
<sequence length="241" mass="27314">MNKPTVDILIPTYNESEQIIESINTLLRFCEKKLQNYDYKIIVGDNASTDDTYNLVRESFANNSLVSAEHIEEKGRGRAIMKIWGDSKADICAYMDADLSTDLKHLPQLLDSISVDKNDIAIGSRHLNDSDVKRGFKRRFVGYVHVVLMKVILGVSFSDTYCGFKAASRSAIDTVFPSIYPNNWPVNGNAWFWDTEFLVLAQRKGLKISEIPVKWIDDPTTTAKLLRDAIESLSGMWRLRG</sequence>
<dbReference type="GO" id="GO:0016757">
    <property type="term" value="F:glycosyltransferase activity"/>
    <property type="evidence" value="ECO:0007669"/>
    <property type="project" value="UniProtKB-KW"/>
</dbReference>
<evidence type="ECO:0000313" key="2">
    <source>
        <dbReference type="EMBL" id="MCA9374823.1"/>
    </source>
</evidence>
<proteinExistence type="predicted"/>
<evidence type="ECO:0000259" key="1">
    <source>
        <dbReference type="Pfam" id="PF00535"/>
    </source>
</evidence>
<comment type="caution">
    <text evidence="2">The sequence shown here is derived from an EMBL/GenBank/DDBJ whole genome shotgun (WGS) entry which is preliminary data.</text>
</comment>
<reference evidence="2" key="1">
    <citation type="submission" date="2020-04" db="EMBL/GenBank/DDBJ databases">
        <authorList>
            <person name="Zhang T."/>
        </authorList>
    </citation>
    <scope>NUCLEOTIDE SEQUENCE</scope>
    <source>
        <strain evidence="2">HKST-UBA16</strain>
    </source>
</reference>
<dbReference type="GO" id="GO:0006487">
    <property type="term" value="P:protein N-linked glycosylation"/>
    <property type="evidence" value="ECO:0007669"/>
    <property type="project" value="TreeGrafter"/>
</dbReference>
<accession>A0A955KV73</accession>
<dbReference type="EMBL" id="JAGQLM010000027">
    <property type="protein sequence ID" value="MCA9374823.1"/>
    <property type="molecule type" value="Genomic_DNA"/>
</dbReference>
<dbReference type="SUPFAM" id="SSF53448">
    <property type="entry name" value="Nucleotide-diphospho-sugar transferases"/>
    <property type="match status" value="1"/>
</dbReference>
<reference evidence="2" key="2">
    <citation type="journal article" date="2021" name="Microbiome">
        <title>Successional dynamics and alternative stable states in a saline activated sludge microbial community over 9 years.</title>
        <authorList>
            <person name="Wang Y."/>
            <person name="Ye J."/>
            <person name="Ju F."/>
            <person name="Liu L."/>
            <person name="Boyd J.A."/>
            <person name="Deng Y."/>
            <person name="Parks D.H."/>
            <person name="Jiang X."/>
            <person name="Yin X."/>
            <person name="Woodcroft B.J."/>
            <person name="Tyson G.W."/>
            <person name="Hugenholtz P."/>
            <person name="Polz M.F."/>
            <person name="Zhang T."/>
        </authorList>
    </citation>
    <scope>NUCLEOTIDE SEQUENCE</scope>
    <source>
        <strain evidence="2">HKST-UBA16</strain>
    </source>
</reference>
<organism evidence="2 3">
    <name type="scientific">Candidatus Dojkabacteria bacterium</name>
    <dbReference type="NCBI Taxonomy" id="2099670"/>
    <lineage>
        <taxon>Bacteria</taxon>
        <taxon>Candidatus Dojkabacteria</taxon>
    </lineage>
</organism>
<dbReference type="Pfam" id="PF00535">
    <property type="entry name" value="Glycos_transf_2"/>
    <property type="match status" value="1"/>
</dbReference>
<dbReference type="Proteomes" id="UP000748332">
    <property type="component" value="Unassembled WGS sequence"/>
</dbReference>